<evidence type="ECO:0000256" key="8">
    <source>
        <dbReference type="ARBA" id="ARBA00022729"/>
    </source>
</evidence>
<gene>
    <name evidence="20" type="ORF">B0H17DRAFT_1027633</name>
</gene>
<sequence length="478" mass="52682">MSSRLLRSLFYCALLSLPWAVTGVEQHIFDAPPPQSPGILRRFSPKNSKSLAEVLSIAQAHDLDIWQIGTDSTPHVDIYSPPSSTRLPDVLLSTPHSLSNISVPTLRLQRELKGDWGLESLENSTFHAEYHTHEEVSAFVHALARAHPDKVALRHIGHSGEGREMLGMKISAPPKLEGPSAQKLGFVVLGPQHAREWIATSTALYLAHALLANASEPHSLSYLLEVYDFHIIPSPNPDGYVYTWEGDRFWYKNRQIVGPGAKCTGIDMNRNWGAHWKPHAKHPLLHFEDDDDVSSENDTDSGLKKKKKSKKEPADPCSHWYPGHRAFEAPEVTNLANYLTAVQGVGKGAKGGVVAFVELRSYGQMLAAPYSYKCDRLPKDAEDQREALHGAARAGSAMYGTSFATGSLCELLYRAPGNLLDYVYSTAGVKYAYSAFLRDTGTYGFALPPAWIRPVGEETAGVVAYLGRFVAKQRGIEL</sequence>
<evidence type="ECO:0000256" key="16">
    <source>
        <dbReference type="PROSITE-ProRule" id="PRU01379"/>
    </source>
</evidence>
<evidence type="ECO:0000256" key="11">
    <source>
        <dbReference type="ARBA" id="ARBA00023049"/>
    </source>
</evidence>
<comment type="similarity">
    <text evidence="3 16">Belongs to the peptidase M14 family.</text>
</comment>
<comment type="cofactor">
    <cofactor evidence="1">
        <name>Zn(2+)</name>
        <dbReference type="ChEBI" id="CHEBI:29105"/>
    </cofactor>
</comment>
<comment type="caution">
    <text evidence="20">The sequence shown here is derived from an EMBL/GenBank/DDBJ whole genome shotgun (WGS) entry which is preliminary data.</text>
</comment>
<evidence type="ECO:0000256" key="15">
    <source>
        <dbReference type="ARBA" id="ARBA00026213"/>
    </source>
</evidence>
<dbReference type="Gene3D" id="3.40.630.10">
    <property type="entry name" value="Zn peptidases"/>
    <property type="match status" value="1"/>
</dbReference>
<keyword evidence="6" id="KW-0645">Protease</keyword>
<keyword evidence="8 18" id="KW-0732">Signal</keyword>
<keyword evidence="5" id="KW-0121">Carboxypeptidase</keyword>
<comment type="caution">
    <text evidence="16">Lacks conserved residue(s) required for the propagation of feature annotation.</text>
</comment>
<dbReference type="PANTHER" id="PTHR11705">
    <property type="entry name" value="PROTEASE FAMILY M14 CARBOXYPEPTIDASE A,B"/>
    <property type="match status" value="1"/>
</dbReference>
<evidence type="ECO:0000256" key="3">
    <source>
        <dbReference type="ARBA" id="ARBA00005988"/>
    </source>
</evidence>
<name>A0AAD7MCH4_MYCRO</name>
<dbReference type="GO" id="GO:0004181">
    <property type="term" value="F:metallocarboxypeptidase activity"/>
    <property type="evidence" value="ECO:0007669"/>
    <property type="project" value="InterPro"/>
</dbReference>
<accession>A0AAD7MCH4</accession>
<evidence type="ECO:0000256" key="13">
    <source>
        <dbReference type="ARBA" id="ARBA00025210"/>
    </source>
</evidence>
<evidence type="ECO:0000256" key="7">
    <source>
        <dbReference type="ARBA" id="ARBA00022723"/>
    </source>
</evidence>
<organism evidence="20 21">
    <name type="scientific">Mycena rosella</name>
    <name type="common">Pink bonnet</name>
    <name type="synonym">Agaricus rosellus</name>
    <dbReference type="NCBI Taxonomy" id="1033263"/>
    <lineage>
        <taxon>Eukaryota</taxon>
        <taxon>Fungi</taxon>
        <taxon>Dikarya</taxon>
        <taxon>Basidiomycota</taxon>
        <taxon>Agaricomycotina</taxon>
        <taxon>Agaricomycetes</taxon>
        <taxon>Agaricomycetidae</taxon>
        <taxon>Agaricales</taxon>
        <taxon>Marasmiineae</taxon>
        <taxon>Mycenaceae</taxon>
        <taxon>Mycena</taxon>
    </lineage>
</organism>
<evidence type="ECO:0000256" key="18">
    <source>
        <dbReference type="SAM" id="SignalP"/>
    </source>
</evidence>
<evidence type="ECO:0000313" key="21">
    <source>
        <dbReference type="Proteomes" id="UP001221757"/>
    </source>
</evidence>
<dbReference type="Pfam" id="PF00246">
    <property type="entry name" value="Peptidase_M14"/>
    <property type="match status" value="1"/>
</dbReference>
<keyword evidence="10" id="KW-0862">Zinc</keyword>
<feature type="region of interest" description="Disordered" evidence="17">
    <location>
        <begin position="288"/>
        <end position="317"/>
    </location>
</feature>
<dbReference type="PROSITE" id="PS52035">
    <property type="entry name" value="PEPTIDASE_M14"/>
    <property type="match status" value="1"/>
</dbReference>
<keyword evidence="11" id="KW-0482">Metalloprotease</keyword>
<evidence type="ECO:0000256" key="14">
    <source>
        <dbReference type="ARBA" id="ARBA00026187"/>
    </source>
</evidence>
<evidence type="ECO:0000256" key="6">
    <source>
        <dbReference type="ARBA" id="ARBA00022670"/>
    </source>
</evidence>
<feature type="chain" id="PRO_5042000216" description="Inactive metallocarboxypeptidase ECM14" evidence="18">
    <location>
        <begin position="24"/>
        <end position="478"/>
    </location>
</feature>
<evidence type="ECO:0000256" key="10">
    <source>
        <dbReference type="ARBA" id="ARBA00022833"/>
    </source>
</evidence>
<dbReference type="GO" id="GO:0008270">
    <property type="term" value="F:zinc ion binding"/>
    <property type="evidence" value="ECO:0007669"/>
    <property type="project" value="InterPro"/>
</dbReference>
<dbReference type="PRINTS" id="PR00765">
    <property type="entry name" value="CRBOXYPTASEA"/>
</dbReference>
<dbReference type="GO" id="GO:0006508">
    <property type="term" value="P:proteolysis"/>
    <property type="evidence" value="ECO:0007669"/>
    <property type="project" value="UniProtKB-KW"/>
</dbReference>
<dbReference type="SMART" id="SM00631">
    <property type="entry name" value="Zn_pept"/>
    <property type="match status" value="1"/>
</dbReference>
<evidence type="ECO:0000256" key="17">
    <source>
        <dbReference type="SAM" id="MobiDB-lite"/>
    </source>
</evidence>
<keyword evidence="21" id="KW-1185">Reference proteome</keyword>
<dbReference type="Proteomes" id="UP001221757">
    <property type="component" value="Unassembled WGS sequence"/>
</dbReference>
<comment type="subcellular location">
    <subcellularLocation>
        <location evidence="2">Secreted</location>
    </subcellularLocation>
</comment>
<comment type="function">
    <text evidence="13">Inactive carboxypeptidase that may play a role in cell wall organization and biogenesis.</text>
</comment>
<reference evidence="20" key="1">
    <citation type="submission" date="2023-03" db="EMBL/GenBank/DDBJ databases">
        <title>Massive genome expansion in bonnet fungi (Mycena s.s.) driven by repeated elements and novel gene families across ecological guilds.</title>
        <authorList>
            <consortium name="Lawrence Berkeley National Laboratory"/>
            <person name="Harder C.B."/>
            <person name="Miyauchi S."/>
            <person name="Viragh M."/>
            <person name="Kuo A."/>
            <person name="Thoen E."/>
            <person name="Andreopoulos B."/>
            <person name="Lu D."/>
            <person name="Skrede I."/>
            <person name="Drula E."/>
            <person name="Henrissat B."/>
            <person name="Morin E."/>
            <person name="Kohler A."/>
            <person name="Barry K."/>
            <person name="LaButti K."/>
            <person name="Morin E."/>
            <person name="Salamov A."/>
            <person name="Lipzen A."/>
            <person name="Mereny Z."/>
            <person name="Hegedus B."/>
            <person name="Baldrian P."/>
            <person name="Stursova M."/>
            <person name="Weitz H."/>
            <person name="Taylor A."/>
            <person name="Grigoriev I.V."/>
            <person name="Nagy L.G."/>
            <person name="Martin F."/>
            <person name="Kauserud H."/>
        </authorList>
    </citation>
    <scope>NUCLEOTIDE SEQUENCE</scope>
    <source>
        <strain evidence="20">CBHHK067</strain>
    </source>
</reference>
<dbReference type="AlphaFoldDB" id="A0AAD7MCH4"/>
<keyword evidence="7" id="KW-0479">Metal-binding</keyword>
<keyword evidence="9" id="KW-0378">Hydrolase</keyword>
<dbReference type="EMBL" id="JARKIE010000001">
    <property type="protein sequence ID" value="KAJ7710703.1"/>
    <property type="molecule type" value="Genomic_DNA"/>
</dbReference>
<feature type="domain" description="Peptidase M14" evidence="19">
    <location>
        <begin position="129"/>
        <end position="470"/>
    </location>
</feature>
<keyword evidence="12" id="KW-1015">Disulfide bond</keyword>
<dbReference type="InterPro" id="IPR000834">
    <property type="entry name" value="Peptidase_M14"/>
</dbReference>
<dbReference type="SUPFAM" id="SSF53187">
    <property type="entry name" value="Zn-dependent exopeptidases"/>
    <property type="match status" value="1"/>
</dbReference>
<evidence type="ECO:0000259" key="19">
    <source>
        <dbReference type="PROSITE" id="PS52035"/>
    </source>
</evidence>
<evidence type="ECO:0000256" key="5">
    <source>
        <dbReference type="ARBA" id="ARBA00022645"/>
    </source>
</evidence>
<evidence type="ECO:0000256" key="1">
    <source>
        <dbReference type="ARBA" id="ARBA00001947"/>
    </source>
</evidence>
<feature type="compositionally biased region" description="Acidic residues" evidence="17">
    <location>
        <begin position="288"/>
        <end position="299"/>
    </location>
</feature>
<dbReference type="FunFam" id="3.40.630.10:FF:000084">
    <property type="entry name" value="Carboxypeptidase B2"/>
    <property type="match status" value="1"/>
</dbReference>
<evidence type="ECO:0000256" key="2">
    <source>
        <dbReference type="ARBA" id="ARBA00004613"/>
    </source>
</evidence>
<feature type="signal peptide" evidence="18">
    <location>
        <begin position="1"/>
        <end position="23"/>
    </location>
</feature>
<protein>
    <recommendedName>
        <fullName evidence="14">Inactive metallocarboxypeptidase ECM14</fullName>
    </recommendedName>
    <alternativeName>
        <fullName evidence="15">Inactive metallocarboxypeptidase ecm14</fullName>
    </alternativeName>
</protein>
<dbReference type="GO" id="GO:0005615">
    <property type="term" value="C:extracellular space"/>
    <property type="evidence" value="ECO:0007669"/>
    <property type="project" value="TreeGrafter"/>
</dbReference>
<evidence type="ECO:0000313" key="20">
    <source>
        <dbReference type="EMBL" id="KAJ7710703.1"/>
    </source>
</evidence>
<evidence type="ECO:0000256" key="4">
    <source>
        <dbReference type="ARBA" id="ARBA00022525"/>
    </source>
</evidence>
<dbReference type="CDD" id="cd03860">
    <property type="entry name" value="M14_CP_A-B_like"/>
    <property type="match status" value="1"/>
</dbReference>
<keyword evidence="4" id="KW-0964">Secreted</keyword>
<proteinExistence type="inferred from homology"/>
<dbReference type="PANTHER" id="PTHR11705:SF147">
    <property type="entry name" value="INACTIVE METALLOCARBOXYPEPTIDASE ECM14"/>
    <property type="match status" value="1"/>
</dbReference>
<evidence type="ECO:0000256" key="9">
    <source>
        <dbReference type="ARBA" id="ARBA00022801"/>
    </source>
</evidence>
<evidence type="ECO:0000256" key="12">
    <source>
        <dbReference type="ARBA" id="ARBA00023157"/>
    </source>
</evidence>